<reference evidence="1 2" key="1">
    <citation type="submission" date="2022-05" db="EMBL/GenBank/DDBJ databases">
        <title>Genome Sequencing of Bee-Associated Microbes.</title>
        <authorList>
            <person name="Dunlap C."/>
        </authorList>
    </citation>
    <scope>NUCLEOTIDE SEQUENCE [LARGE SCALE GENOMIC DNA]</scope>
    <source>
        <strain evidence="1 2">NRRL NRS-750</strain>
    </source>
</reference>
<proteinExistence type="predicted"/>
<comment type="caution">
    <text evidence="1">The sequence shown here is derived from an EMBL/GenBank/DDBJ whole genome shotgun (WGS) entry which is preliminary data.</text>
</comment>
<gene>
    <name evidence="1" type="ORF">M5X04_19360</name>
</gene>
<protein>
    <submittedName>
        <fullName evidence="1">Uncharacterized protein</fullName>
    </submittedName>
</protein>
<evidence type="ECO:0000313" key="1">
    <source>
        <dbReference type="EMBL" id="MCY9531467.1"/>
    </source>
</evidence>
<dbReference type="NCBIfam" id="NF041642">
    <property type="entry name" value="RAxF_45"/>
    <property type="match status" value="1"/>
</dbReference>
<accession>A0ABT4ECL0</accession>
<dbReference type="RefSeq" id="WP_161627129.1">
    <property type="nucleotide sequence ID" value="NZ_JAMDLY010000015.1"/>
</dbReference>
<dbReference type="InterPro" id="IPR048146">
    <property type="entry name" value="RAxF_45-like"/>
</dbReference>
<evidence type="ECO:0000313" key="2">
    <source>
        <dbReference type="Proteomes" id="UP001527090"/>
    </source>
</evidence>
<name>A0ABT4ECL0_PAEAL</name>
<sequence length="50" mass="5591">MNFNTPNIRISQLPMAMFGITHDVALNGIRVSIFTNTNTTIRREDSPALT</sequence>
<dbReference type="Proteomes" id="UP001527090">
    <property type="component" value="Unassembled WGS sequence"/>
</dbReference>
<keyword evidence="2" id="KW-1185">Reference proteome</keyword>
<organism evidence="1 2">
    <name type="scientific">Paenibacillus alvei</name>
    <name type="common">Bacillus alvei</name>
    <dbReference type="NCBI Taxonomy" id="44250"/>
    <lineage>
        <taxon>Bacteria</taxon>
        <taxon>Bacillati</taxon>
        <taxon>Bacillota</taxon>
        <taxon>Bacilli</taxon>
        <taxon>Bacillales</taxon>
        <taxon>Paenibacillaceae</taxon>
        <taxon>Paenibacillus</taxon>
    </lineage>
</organism>
<dbReference type="EMBL" id="JAMDLY010000015">
    <property type="protein sequence ID" value="MCY9531467.1"/>
    <property type="molecule type" value="Genomic_DNA"/>
</dbReference>